<dbReference type="SFLD" id="SFLDG00002">
    <property type="entry name" value="C1.7:_P-type_atpase_like"/>
    <property type="match status" value="1"/>
</dbReference>
<evidence type="ECO:0000256" key="5">
    <source>
        <dbReference type="ARBA" id="ARBA00022723"/>
    </source>
</evidence>
<feature type="active site" description="4-aspartylphosphate intermediate" evidence="13">
    <location>
        <position position="417"/>
    </location>
</feature>
<evidence type="ECO:0000256" key="11">
    <source>
        <dbReference type="ARBA" id="ARBA00023136"/>
    </source>
</evidence>
<feature type="region of interest" description="Disordered" evidence="17">
    <location>
        <begin position="1246"/>
        <end position="1373"/>
    </location>
</feature>
<dbReference type="PANTHER" id="PTHR24092:SF150">
    <property type="entry name" value="PHOSPHOLIPID-TRANSPORTING ATPASE"/>
    <property type="match status" value="1"/>
</dbReference>
<evidence type="ECO:0000256" key="9">
    <source>
        <dbReference type="ARBA" id="ARBA00022967"/>
    </source>
</evidence>
<feature type="binding site" evidence="14">
    <location>
        <position position="787"/>
    </location>
    <ligand>
        <name>ATP</name>
        <dbReference type="ChEBI" id="CHEBI:30616"/>
    </ligand>
</feature>
<comment type="similarity">
    <text evidence="3 16">Belongs to the cation transport ATPase (P-type) (TC 3.A.3) family. Type IV subfamily.</text>
</comment>
<evidence type="ECO:0000256" key="6">
    <source>
        <dbReference type="ARBA" id="ARBA00022741"/>
    </source>
</evidence>
<evidence type="ECO:0000256" key="2">
    <source>
        <dbReference type="ARBA" id="ARBA00004308"/>
    </source>
</evidence>
<evidence type="ECO:0000256" key="15">
    <source>
        <dbReference type="PIRSR" id="PIRSR606539-3"/>
    </source>
</evidence>
<dbReference type="GO" id="GO:0005524">
    <property type="term" value="F:ATP binding"/>
    <property type="evidence" value="ECO:0007669"/>
    <property type="project" value="UniProtKB-UniRule"/>
</dbReference>
<keyword evidence="9 16" id="KW-1278">Translocase</keyword>
<feature type="binding site" evidence="14">
    <location>
        <position position="418"/>
    </location>
    <ligand>
        <name>ATP</name>
        <dbReference type="ChEBI" id="CHEBI:30616"/>
    </ligand>
</feature>
<evidence type="ECO:0000313" key="22">
    <source>
        <dbReference type="Proteomes" id="UP000694044"/>
    </source>
</evidence>
<comment type="subcellular location">
    <subcellularLocation>
        <location evidence="2">Endomembrane system</location>
    </subcellularLocation>
    <subcellularLocation>
        <location evidence="1 16">Membrane</location>
        <topology evidence="1 16">Multi-pass membrane protein</topology>
    </subcellularLocation>
</comment>
<evidence type="ECO:0000259" key="19">
    <source>
        <dbReference type="Pfam" id="PF16209"/>
    </source>
</evidence>
<feature type="binding site" evidence="14">
    <location>
        <position position="707"/>
    </location>
    <ligand>
        <name>ATP</name>
        <dbReference type="ChEBI" id="CHEBI:30616"/>
    </ligand>
</feature>
<dbReference type="InterPro" id="IPR001757">
    <property type="entry name" value="P_typ_ATPase"/>
</dbReference>
<proteinExistence type="inferred from homology"/>
<evidence type="ECO:0000256" key="1">
    <source>
        <dbReference type="ARBA" id="ARBA00004141"/>
    </source>
</evidence>
<sequence length="1373" mass="150323">MNSNVGASSAAVAGMEPRVAFLNDSDANQQLITAKQYARNVMVTSKYTAVSFVPKTIFEFFRVVANVYFLLISVLQLATPWSPTNRFTTAGPLLFVLLVTMVKQGSEDFKRHQADEKQNCRSCRIINAGGQTEMIPWQDLQVGQLVCVENHEELPADVVILATSEEEGRCFIETSNLDGETNLKRRIAVKPTAQLVGWRELNGAPVPQESVCASAVRRLRGSVEHEQPNNQLYTFAGRLLLREGDRGETAVPLGPENLLLRGCSLRSCAFVVGLVIFTGSETKLLQNSRAAPSKQSKLYRTANRCMLLIFTTMFGLCLASAIAAASWSKQNASRVWYLPFIKEADQADGFVVNFFTFLILYNNLVPISLYVSLDIIKVLQANRITGDSQMVFDGTHAVARTSELNEELGQVEYVFSDKTGTLTCNVMEFRKCSIGGVSYGFGTTEIGRAVAALASANGGARAKSPPSPAKAKVNPLLGKAPSGGGSGLRLDIDSTDDICDSVAPAVPVLPLLRAEEGSSDPKDAQVHFDPSIHFDDPGLLRALYAGGKQGELIHEFLTLLSICHTVIPETDSKTGAVAYRASSPDEEALVKAAKCLGYNFVAPAPLMKVEISFKPSLLPPSTDRAQPCSLEPTTKCFTIVNVNEFNSTRKRMSVVAVNEETREYVLYCKGADNMMLERAATGKDDSDDTAHAKLVGHLKTYAREGLRTLVLGRRVLTSEEYQEYNEAYVAASTALDDREAKLDACAELVENEMQLLGVTAIEDKLQEGVPSAIFDLAQAGIKVWVLTGDREETAINIGHACRLINDKMQLLYVNAERVDALSAQLDALHETPEIQRLIRGNQVADNLAMICDGKALVHIFPSRDARVKLSAEAAQRVEVLTEKLLEIARVCKALIACRVSPSQKAEIVQLVRKGGCQGHGQYGKGDQPITLAIGDGANDVSMIQTAHVGVGICGKEGVQAVNASDYAIAQFRFLTRLVLLHGRCNYKRVCKVIRYSFYKNIALVISLFVFNFYNGQSGAPLFESFVMAGWNFFLALPIIVIGVFDQDISEDVVLRFPQLYRRGQYDSDLNMRVFARTILNSVGHALICFFGCYAGTRRTNYGLYVIGTLFYTSLLGTMKLKVLLLALSWNKYHLAVLAFSVGLFVFFLLVYPHLTFMSYDMYGVPAFMIGLQRYWTLLLLCPVAAMAIDFSATAAQQQFRPTAEDILRERFRSGKSKRVSDAVAPMTLAGQSSSPSADKLFIAAQSADEDNKSDSKSSKGGKPNAFVVTAQPPSPNRRAGSSNNVLRPAYDSFHGSLPQPQPRSSFAFNGVDEPLSRHASGDLPAQEAVTMRVLSFQKQRRPSRASSLSRLPTIAVGPELVSTPRRDSSRRDL</sequence>
<feature type="domain" description="P-type ATPase A" evidence="18">
    <location>
        <begin position="122"/>
        <end position="182"/>
    </location>
</feature>
<name>A0A8T1VNL0_9STRA</name>
<feature type="transmembrane region" description="Helical" evidence="16">
    <location>
        <begin position="997"/>
        <end position="1013"/>
    </location>
</feature>
<feature type="transmembrane region" description="Helical" evidence="16">
    <location>
        <begin position="1174"/>
        <end position="1192"/>
    </location>
</feature>
<evidence type="ECO:0000313" key="21">
    <source>
        <dbReference type="EMBL" id="KAG7381660.1"/>
    </source>
</evidence>
<comment type="catalytic activity">
    <reaction evidence="12 16">
        <text>ATP + H2O + phospholipidSide 1 = ADP + phosphate + phospholipidSide 2.</text>
        <dbReference type="EC" id="7.6.2.1"/>
    </reaction>
</comment>
<dbReference type="NCBIfam" id="TIGR01652">
    <property type="entry name" value="ATPase-Plipid"/>
    <property type="match status" value="1"/>
</dbReference>
<feature type="transmembrane region" description="Helical" evidence="16">
    <location>
        <begin position="1077"/>
        <end position="1096"/>
    </location>
</feature>
<feature type="transmembrane region" description="Helical" evidence="16">
    <location>
        <begin position="305"/>
        <end position="327"/>
    </location>
</feature>
<feature type="binding site" evidence="14">
    <location>
        <position position="417"/>
    </location>
    <ligand>
        <name>ATP</name>
        <dbReference type="ChEBI" id="CHEBI:30616"/>
    </ligand>
</feature>
<dbReference type="GO" id="GO:0005886">
    <property type="term" value="C:plasma membrane"/>
    <property type="evidence" value="ECO:0007669"/>
    <property type="project" value="TreeGrafter"/>
</dbReference>
<feature type="domain" description="P-type ATPase N-terminal" evidence="19">
    <location>
        <begin position="22"/>
        <end position="89"/>
    </location>
</feature>
<keyword evidence="7 14" id="KW-0067">ATP-binding</keyword>
<dbReference type="InterPro" id="IPR032630">
    <property type="entry name" value="P_typ_ATPase_c"/>
</dbReference>
<dbReference type="EMBL" id="JAGDFM010000236">
    <property type="protein sequence ID" value="KAG7381660.1"/>
    <property type="molecule type" value="Genomic_DNA"/>
</dbReference>
<dbReference type="InterPro" id="IPR006539">
    <property type="entry name" value="P-type_ATPase_IV"/>
</dbReference>
<reference evidence="21" key="1">
    <citation type="submission" date="2021-02" db="EMBL/GenBank/DDBJ databases">
        <authorList>
            <person name="Palmer J.M."/>
        </authorList>
    </citation>
    <scope>NUCLEOTIDE SEQUENCE</scope>
    <source>
        <strain evidence="21">SCRP734</strain>
    </source>
</reference>
<dbReference type="EC" id="7.6.2.1" evidence="16"/>
<evidence type="ECO:0000256" key="12">
    <source>
        <dbReference type="ARBA" id="ARBA00034036"/>
    </source>
</evidence>
<feature type="binding site" evidence="14">
    <location>
        <position position="788"/>
    </location>
    <ligand>
        <name>ATP</name>
        <dbReference type="ChEBI" id="CHEBI:30616"/>
    </ligand>
</feature>
<feature type="transmembrane region" description="Helical" evidence="16">
    <location>
        <begin position="347"/>
        <end position="373"/>
    </location>
</feature>
<keyword evidence="6 14" id="KW-0547">Nucleotide-binding</keyword>
<feature type="binding site" evidence="14">
    <location>
        <position position="669"/>
    </location>
    <ligand>
        <name>ATP</name>
        <dbReference type="ChEBI" id="CHEBI:30616"/>
    </ligand>
</feature>
<keyword evidence="8 15" id="KW-0460">Magnesium</keyword>
<feature type="binding site" evidence="14">
    <location>
        <position position="789"/>
    </location>
    <ligand>
        <name>ATP</name>
        <dbReference type="ChEBI" id="CHEBI:30616"/>
    </ligand>
</feature>
<dbReference type="InterPro" id="IPR032631">
    <property type="entry name" value="P-type_ATPase_N"/>
</dbReference>
<feature type="transmembrane region" description="Helical" evidence="16">
    <location>
        <begin position="1102"/>
        <end position="1120"/>
    </location>
</feature>
<evidence type="ECO:0000256" key="13">
    <source>
        <dbReference type="PIRSR" id="PIRSR606539-1"/>
    </source>
</evidence>
<keyword evidence="11 16" id="KW-0472">Membrane</keyword>
<organism evidence="21 22">
    <name type="scientific">Phytophthora pseudosyringae</name>
    <dbReference type="NCBI Taxonomy" id="221518"/>
    <lineage>
        <taxon>Eukaryota</taxon>
        <taxon>Sar</taxon>
        <taxon>Stramenopiles</taxon>
        <taxon>Oomycota</taxon>
        <taxon>Peronosporomycetes</taxon>
        <taxon>Peronosporales</taxon>
        <taxon>Peronosporaceae</taxon>
        <taxon>Phytophthora</taxon>
    </lineage>
</organism>
<feature type="binding site" evidence="15">
    <location>
        <position position="419"/>
    </location>
    <ligand>
        <name>Mg(2+)</name>
        <dbReference type="ChEBI" id="CHEBI:18420"/>
    </ligand>
</feature>
<dbReference type="FunFam" id="3.40.50.1000:FF:000014">
    <property type="entry name" value="Phospholipid-transporting ATPase"/>
    <property type="match status" value="1"/>
</dbReference>
<protein>
    <recommendedName>
        <fullName evidence="16">Phospholipid-transporting ATPase</fullName>
        <ecNumber evidence="16">7.6.2.1</ecNumber>
    </recommendedName>
</protein>
<evidence type="ECO:0000256" key="4">
    <source>
        <dbReference type="ARBA" id="ARBA00022692"/>
    </source>
</evidence>
<dbReference type="PROSITE" id="PS00154">
    <property type="entry name" value="ATPASE_E1_E2"/>
    <property type="match status" value="1"/>
</dbReference>
<dbReference type="FunFam" id="3.40.1110.10:FF:000110">
    <property type="entry name" value="Phospholipid-transporting ATPase"/>
    <property type="match status" value="1"/>
</dbReference>
<dbReference type="Proteomes" id="UP000694044">
    <property type="component" value="Unassembled WGS sequence"/>
</dbReference>
<keyword evidence="10 16" id="KW-1133">Transmembrane helix</keyword>
<dbReference type="InterPro" id="IPR018303">
    <property type="entry name" value="ATPase_P-typ_P_site"/>
</dbReference>
<feature type="binding site" evidence="14">
    <location>
        <position position="938"/>
    </location>
    <ligand>
        <name>ATP</name>
        <dbReference type="ChEBI" id="CHEBI:30616"/>
    </ligand>
</feature>
<dbReference type="GO" id="GO:0045332">
    <property type="term" value="P:phospholipid translocation"/>
    <property type="evidence" value="ECO:0007669"/>
    <property type="project" value="TreeGrafter"/>
</dbReference>
<dbReference type="InterPro" id="IPR059000">
    <property type="entry name" value="ATPase_P-type_domA"/>
</dbReference>
<dbReference type="NCBIfam" id="TIGR01494">
    <property type="entry name" value="ATPase_P-type"/>
    <property type="match status" value="2"/>
</dbReference>
<evidence type="ECO:0000256" key="8">
    <source>
        <dbReference type="ARBA" id="ARBA00022842"/>
    </source>
</evidence>
<feature type="binding site" evidence="15">
    <location>
        <position position="935"/>
    </location>
    <ligand>
        <name>Mg(2+)</name>
        <dbReference type="ChEBI" id="CHEBI:18420"/>
    </ligand>
</feature>
<dbReference type="GO" id="GO:0016887">
    <property type="term" value="F:ATP hydrolysis activity"/>
    <property type="evidence" value="ECO:0007669"/>
    <property type="project" value="InterPro"/>
</dbReference>
<evidence type="ECO:0000256" key="14">
    <source>
        <dbReference type="PIRSR" id="PIRSR606539-2"/>
    </source>
</evidence>
<feature type="domain" description="P-type ATPase C-terminal" evidence="20">
    <location>
        <begin position="961"/>
        <end position="1202"/>
    </location>
</feature>
<comment type="cofactor">
    <cofactor evidence="15">
        <name>Mg(2+)</name>
        <dbReference type="ChEBI" id="CHEBI:18420"/>
    </cofactor>
</comment>
<feature type="binding site" evidence="14">
    <location>
        <position position="419"/>
    </location>
    <ligand>
        <name>ATP</name>
        <dbReference type="ChEBI" id="CHEBI:30616"/>
    </ligand>
</feature>
<feature type="binding site" evidence="14">
    <location>
        <position position="898"/>
    </location>
    <ligand>
        <name>ATP</name>
        <dbReference type="ChEBI" id="CHEBI:30616"/>
    </ligand>
</feature>
<dbReference type="SFLD" id="SFLDF00027">
    <property type="entry name" value="p-type_atpase"/>
    <property type="match status" value="1"/>
</dbReference>
<evidence type="ECO:0000259" key="20">
    <source>
        <dbReference type="Pfam" id="PF16212"/>
    </source>
</evidence>
<accession>A0A8T1VNL0</accession>
<feature type="binding site" evidence="15">
    <location>
        <position position="417"/>
    </location>
    <ligand>
        <name>Mg(2+)</name>
        <dbReference type="ChEBI" id="CHEBI:18420"/>
    </ligand>
</feature>
<dbReference type="Pfam" id="PF00122">
    <property type="entry name" value="E1-E2_ATPase"/>
    <property type="match status" value="1"/>
</dbReference>
<dbReference type="Pfam" id="PF13246">
    <property type="entry name" value="Cation_ATPase"/>
    <property type="match status" value="1"/>
</dbReference>
<evidence type="ECO:0000256" key="17">
    <source>
        <dbReference type="SAM" id="MobiDB-lite"/>
    </source>
</evidence>
<dbReference type="GO" id="GO:0140326">
    <property type="term" value="F:ATPase-coupled intramembrane lipid transporter activity"/>
    <property type="evidence" value="ECO:0007669"/>
    <property type="project" value="UniProtKB-EC"/>
</dbReference>
<evidence type="ECO:0000256" key="3">
    <source>
        <dbReference type="ARBA" id="ARBA00008109"/>
    </source>
</evidence>
<dbReference type="GO" id="GO:0000287">
    <property type="term" value="F:magnesium ion binding"/>
    <property type="evidence" value="ECO:0007669"/>
    <property type="project" value="UniProtKB-UniRule"/>
</dbReference>
<dbReference type="Pfam" id="PF16212">
    <property type="entry name" value="PhoLip_ATPase_C"/>
    <property type="match status" value="1"/>
</dbReference>
<keyword evidence="4 16" id="KW-0812">Transmembrane</keyword>
<dbReference type="PANTHER" id="PTHR24092">
    <property type="entry name" value="PROBABLE PHOSPHOLIPID-TRANSPORTING ATPASE"/>
    <property type="match status" value="1"/>
</dbReference>
<keyword evidence="5 15" id="KW-0479">Metal-binding</keyword>
<evidence type="ECO:0000256" key="16">
    <source>
        <dbReference type="RuleBase" id="RU362033"/>
    </source>
</evidence>
<dbReference type="SFLD" id="SFLDS00003">
    <property type="entry name" value="Haloacid_Dehalogenase"/>
    <property type="match status" value="1"/>
</dbReference>
<feature type="transmembrane region" description="Helical" evidence="16">
    <location>
        <begin position="1132"/>
        <end position="1154"/>
    </location>
</feature>
<dbReference type="OrthoDB" id="377733at2759"/>
<evidence type="ECO:0000256" key="7">
    <source>
        <dbReference type="ARBA" id="ARBA00022840"/>
    </source>
</evidence>
<feature type="transmembrane region" description="Helical" evidence="16">
    <location>
        <begin position="1025"/>
        <end position="1044"/>
    </location>
</feature>
<comment type="caution">
    <text evidence="21">The sequence shown here is derived from an EMBL/GenBank/DDBJ whole genome shotgun (WGS) entry which is preliminary data.</text>
</comment>
<keyword evidence="22" id="KW-1185">Reference proteome</keyword>
<feature type="binding site" evidence="14">
    <location>
        <position position="939"/>
    </location>
    <ligand>
        <name>ATP</name>
        <dbReference type="ChEBI" id="CHEBI:30616"/>
    </ligand>
</feature>
<dbReference type="Pfam" id="PF16209">
    <property type="entry name" value="PhoLip_ATPase_N"/>
    <property type="match status" value="1"/>
</dbReference>
<evidence type="ECO:0000256" key="10">
    <source>
        <dbReference type="ARBA" id="ARBA00022989"/>
    </source>
</evidence>
<feature type="compositionally biased region" description="Basic and acidic residues" evidence="17">
    <location>
        <begin position="1364"/>
        <end position="1373"/>
    </location>
</feature>
<gene>
    <name evidence="21" type="ORF">PHYPSEUDO_005759</name>
</gene>
<feature type="binding site" evidence="14">
    <location>
        <position position="904"/>
    </location>
    <ligand>
        <name>ATP</name>
        <dbReference type="ChEBI" id="CHEBI:30616"/>
    </ligand>
</feature>
<dbReference type="InterPro" id="IPR044492">
    <property type="entry name" value="P_typ_ATPase_HD_dom"/>
</dbReference>
<feature type="binding site" evidence="14">
    <location>
        <position position="586"/>
    </location>
    <ligand>
        <name>ATP</name>
        <dbReference type="ChEBI" id="CHEBI:30616"/>
    </ligand>
</feature>
<feature type="binding site" evidence="15">
    <location>
        <position position="939"/>
    </location>
    <ligand>
        <name>Mg(2+)</name>
        <dbReference type="ChEBI" id="CHEBI:18420"/>
    </ligand>
</feature>
<evidence type="ECO:0000259" key="18">
    <source>
        <dbReference type="Pfam" id="PF00122"/>
    </source>
</evidence>
<feature type="binding site" evidence="14">
    <location>
        <position position="645"/>
    </location>
    <ligand>
        <name>ATP</name>
        <dbReference type="ChEBI" id="CHEBI:30616"/>
    </ligand>
</feature>